<organism evidence="3 4">
    <name type="scientific">Plantactinospora endophytica</name>
    <dbReference type="NCBI Taxonomy" id="673535"/>
    <lineage>
        <taxon>Bacteria</taxon>
        <taxon>Bacillati</taxon>
        <taxon>Actinomycetota</taxon>
        <taxon>Actinomycetes</taxon>
        <taxon>Micromonosporales</taxon>
        <taxon>Micromonosporaceae</taxon>
        <taxon>Plantactinospora</taxon>
    </lineage>
</organism>
<gene>
    <name evidence="3" type="ORF">Pen02_18060</name>
</gene>
<evidence type="ECO:0000313" key="3">
    <source>
        <dbReference type="EMBL" id="GIG86870.1"/>
    </source>
</evidence>
<feature type="domain" description="GP-PDE" evidence="2">
    <location>
        <begin position="252"/>
        <end position="488"/>
    </location>
</feature>
<keyword evidence="4" id="KW-1185">Reference proteome</keyword>
<dbReference type="RefSeq" id="WP_239140301.1">
    <property type="nucleotide sequence ID" value="NZ_BONW01000005.1"/>
</dbReference>
<dbReference type="Pfam" id="PF03009">
    <property type="entry name" value="GDPD"/>
    <property type="match status" value="1"/>
</dbReference>
<dbReference type="PANTHER" id="PTHR46211:SF1">
    <property type="entry name" value="GLYCEROPHOSPHODIESTER PHOSPHODIESTERASE, CYTOPLASMIC"/>
    <property type="match status" value="1"/>
</dbReference>
<dbReference type="Gene3D" id="2.60.120.560">
    <property type="entry name" value="Exo-inulinase, domain 1"/>
    <property type="match status" value="1"/>
</dbReference>
<dbReference type="EMBL" id="BONW01000005">
    <property type="protein sequence ID" value="GIG86870.1"/>
    <property type="molecule type" value="Genomic_DNA"/>
</dbReference>
<dbReference type="InterPro" id="IPR017946">
    <property type="entry name" value="PLC-like_Pdiesterase_TIM-brl"/>
</dbReference>
<proteinExistence type="predicted"/>
<feature type="region of interest" description="Disordered" evidence="1">
    <location>
        <begin position="1"/>
        <end position="24"/>
    </location>
</feature>
<dbReference type="InterPro" id="IPR030395">
    <property type="entry name" value="GP_PDE_dom"/>
</dbReference>
<dbReference type="SUPFAM" id="SSF51695">
    <property type="entry name" value="PLC-like phosphodiesterases"/>
    <property type="match status" value="1"/>
</dbReference>
<evidence type="ECO:0000256" key="1">
    <source>
        <dbReference type="SAM" id="MobiDB-lite"/>
    </source>
</evidence>
<evidence type="ECO:0000259" key="2">
    <source>
        <dbReference type="PROSITE" id="PS51704"/>
    </source>
</evidence>
<accession>A0ABQ4DWN8</accession>
<dbReference type="Gene3D" id="3.20.20.190">
    <property type="entry name" value="Phosphatidylinositol (PI) phosphodiesterase"/>
    <property type="match status" value="1"/>
</dbReference>
<name>A0ABQ4DWN8_9ACTN</name>
<dbReference type="PROSITE" id="PS51704">
    <property type="entry name" value="GP_PDE"/>
    <property type="match status" value="1"/>
</dbReference>
<evidence type="ECO:0000313" key="4">
    <source>
        <dbReference type="Proteomes" id="UP000646749"/>
    </source>
</evidence>
<dbReference type="Proteomes" id="UP000646749">
    <property type="component" value="Unassembled WGS sequence"/>
</dbReference>
<dbReference type="PANTHER" id="PTHR46211">
    <property type="entry name" value="GLYCEROPHOSPHORYL DIESTER PHOSPHODIESTERASE"/>
    <property type="match status" value="1"/>
</dbReference>
<sequence length="492" mass="52119">MMTLNPPTGRGNTPAPVPRATGRRRRTPAVVALLLAVAAGAGSAVTAEPAPAAAEPGRVHVSANFDNGALPAGWRAVDGTWRVQNGRLYGTSASSSQNNKITFGAYLEHFRFEATVRFESVTASTRWAALGLDVPATGATPWWIATMRSGSTAANGLEFAERTTGNAWNVTNTAAAPTAAGTGRDVRVAIEVYGSQARWSFDGREILRTGSLRRSGTAGQALFVNGATVSFDDVRITELAPSPLLRRPGGPVAVIAHRGASAAAPENTLVAQDLARRGGADWIENDVQPSSDGVPFVLHDSTVDRTTDGTGAIRSLTSTRLKTLDAGSWFAPQFAGTRMPTLAEQLADLRTKGGRLVLEIKGAHSRAEVSRIVQVVREQQMTERVLVQSFEVDVLRYTRELAPELPLGLLRSTLDADPVAISASLGLATYNPSSAALLSRPAIVGNLHRAGIALMVWTVDTPTGWRQLDDLGVDGIITNRPAELVTWNAGQN</sequence>
<comment type="caution">
    <text evidence="3">The sequence shown here is derived from an EMBL/GenBank/DDBJ whole genome shotgun (WGS) entry which is preliminary data.</text>
</comment>
<protein>
    <recommendedName>
        <fullName evidence="2">GP-PDE domain-containing protein</fullName>
    </recommendedName>
</protein>
<reference evidence="3 4" key="1">
    <citation type="submission" date="2021-01" db="EMBL/GenBank/DDBJ databases">
        <title>Whole genome shotgun sequence of Plantactinospora endophytica NBRC 110450.</title>
        <authorList>
            <person name="Komaki H."/>
            <person name="Tamura T."/>
        </authorList>
    </citation>
    <scope>NUCLEOTIDE SEQUENCE [LARGE SCALE GENOMIC DNA]</scope>
    <source>
        <strain evidence="3 4">NBRC 110450</strain>
    </source>
</reference>